<sequence>MTWVAIEVWVRRFLVEVVLVVCFVGPLVGGTPFPFPGRPLDGRHKQMHVYGDNGAQNVQLSTLSTSAGSTFSLSDGDSVWCIPVENQQSLSQFSNPKIQMKPTKRPASGSYGTSDGTKTAFQVFTKEAKCPKGQIPVRRARNPSTDNANNGSAQDVGVTSGTKRKYIHQHAYTATPISRPPSYKGTQVVMNVWQPFVEPRDFSLAQLWVMNTGLSFTPGSDNWAMNSLEVGWQVYSDLYGDMLPRLFVYWTGDGYVKTGCYNLNQDCPAGSPGFVQVSNKVLLGGSISPPSEADSDQYEIKLRVFKDEDSGNWWLQFNQEYVGYWPSYLFHSLRDTSDLIQWGGEVFDVREGDAETKTHMGSGAPSTSGFGKAAYQRNLQYVDFKDNKFYDAHDLQAVSTNPSCYSVSPESSEAWGSHFFYGGSC</sequence>
<protein>
    <recommendedName>
        <fullName evidence="2">Neprosin PEP catalytic domain-containing protein</fullName>
    </recommendedName>
</protein>
<dbReference type="EMBL" id="CM026425">
    <property type="protein sequence ID" value="KAG0576625.1"/>
    <property type="molecule type" value="Genomic_DNA"/>
</dbReference>
<evidence type="ECO:0000313" key="4">
    <source>
        <dbReference type="Proteomes" id="UP000822688"/>
    </source>
</evidence>
<organism evidence="3 4">
    <name type="scientific">Ceratodon purpureus</name>
    <name type="common">Fire moss</name>
    <name type="synonym">Dicranum purpureum</name>
    <dbReference type="NCBI Taxonomy" id="3225"/>
    <lineage>
        <taxon>Eukaryota</taxon>
        <taxon>Viridiplantae</taxon>
        <taxon>Streptophyta</taxon>
        <taxon>Embryophyta</taxon>
        <taxon>Bryophyta</taxon>
        <taxon>Bryophytina</taxon>
        <taxon>Bryopsida</taxon>
        <taxon>Dicranidae</taxon>
        <taxon>Pseudoditrichales</taxon>
        <taxon>Ditrichaceae</taxon>
        <taxon>Ceratodon</taxon>
    </lineage>
</organism>
<dbReference type="Pfam" id="PF14365">
    <property type="entry name" value="Neprosin_AP"/>
    <property type="match status" value="1"/>
</dbReference>
<keyword evidence="4" id="KW-1185">Reference proteome</keyword>
<dbReference type="InterPro" id="IPR053168">
    <property type="entry name" value="Glutamic_endopeptidase"/>
</dbReference>
<evidence type="ECO:0000259" key="2">
    <source>
        <dbReference type="PROSITE" id="PS52045"/>
    </source>
</evidence>
<dbReference type="InterPro" id="IPR025521">
    <property type="entry name" value="Neprosin_propep"/>
</dbReference>
<dbReference type="Pfam" id="PF03080">
    <property type="entry name" value="Neprosin"/>
    <property type="match status" value="1"/>
</dbReference>
<dbReference type="PROSITE" id="PS52045">
    <property type="entry name" value="NEPROSIN_PEP_CD"/>
    <property type="match status" value="1"/>
</dbReference>
<dbReference type="PANTHER" id="PTHR31589">
    <property type="entry name" value="PROTEIN, PUTATIVE (DUF239)-RELATED-RELATED"/>
    <property type="match status" value="1"/>
</dbReference>
<dbReference type="PANTHER" id="PTHR31589:SF223">
    <property type="entry name" value="PROTEIN, PUTATIVE (DUF239)-RELATED"/>
    <property type="match status" value="1"/>
</dbReference>
<dbReference type="Gene3D" id="3.90.1320.10">
    <property type="entry name" value="Outer-capsid protein sigma 3, large lobe"/>
    <property type="match status" value="1"/>
</dbReference>
<dbReference type="AlphaFoldDB" id="A0A8T0I139"/>
<feature type="region of interest" description="Disordered" evidence="1">
    <location>
        <begin position="137"/>
        <end position="159"/>
    </location>
</feature>
<feature type="domain" description="Neprosin PEP catalytic" evidence="2">
    <location>
        <begin position="164"/>
        <end position="425"/>
    </location>
</feature>
<comment type="caution">
    <text evidence="3">The sequence shown here is derived from an EMBL/GenBank/DDBJ whole genome shotgun (WGS) entry which is preliminary data.</text>
</comment>
<feature type="compositionally biased region" description="Polar residues" evidence="1">
    <location>
        <begin position="142"/>
        <end position="159"/>
    </location>
</feature>
<evidence type="ECO:0000256" key="1">
    <source>
        <dbReference type="SAM" id="MobiDB-lite"/>
    </source>
</evidence>
<reference evidence="3" key="1">
    <citation type="submission" date="2020-06" db="EMBL/GenBank/DDBJ databases">
        <title>WGS assembly of Ceratodon purpureus strain R40.</title>
        <authorList>
            <person name="Carey S.B."/>
            <person name="Jenkins J."/>
            <person name="Shu S."/>
            <person name="Lovell J.T."/>
            <person name="Sreedasyam A."/>
            <person name="Maumus F."/>
            <person name="Tiley G.P."/>
            <person name="Fernandez-Pozo N."/>
            <person name="Barry K."/>
            <person name="Chen C."/>
            <person name="Wang M."/>
            <person name="Lipzen A."/>
            <person name="Daum C."/>
            <person name="Saski C.A."/>
            <person name="Payton A.C."/>
            <person name="Mcbreen J.C."/>
            <person name="Conrad R.E."/>
            <person name="Kollar L.M."/>
            <person name="Olsson S."/>
            <person name="Huttunen S."/>
            <person name="Landis J.B."/>
            <person name="Wickett N.J."/>
            <person name="Johnson M.G."/>
            <person name="Rensing S.A."/>
            <person name="Grimwood J."/>
            <person name="Schmutz J."/>
            <person name="Mcdaniel S.F."/>
        </authorList>
    </citation>
    <scope>NUCLEOTIDE SEQUENCE</scope>
    <source>
        <strain evidence="3">R40</strain>
    </source>
</reference>
<proteinExistence type="predicted"/>
<dbReference type="InterPro" id="IPR004314">
    <property type="entry name" value="Neprosin"/>
</dbReference>
<evidence type="ECO:0000313" key="3">
    <source>
        <dbReference type="EMBL" id="KAG0576625.1"/>
    </source>
</evidence>
<dbReference type="Proteomes" id="UP000822688">
    <property type="component" value="Chromosome 5"/>
</dbReference>
<accession>A0A8T0I139</accession>
<gene>
    <name evidence="3" type="ORF">KC19_5G094400</name>
</gene>
<name>A0A8T0I139_CERPU</name>